<evidence type="ECO:0000259" key="3">
    <source>
        <dbReference type="Pfam" id="PF13709"/>
    </source>
</evidence>
<reference evidence="4" key="2">
    <citation type="journal article" date="2021" name="PeerJ">
        <title>Extensive microbial diversity within the chicken gut microbiome revealed by metagenomics and culture.</title>
        <authorList>
            <person name="Gilroy R."/>
            <person name="Ravi A."/>
            <person name="Getino M."/>
            <person name="Pursley I."/>
            <person name="Horton D.L."/>
            <person name="Alikhan N.F."/>
            <person name="Baker D."/>
            <person name="Gharbi K."/>
            <person name="Hall N."/>
            <person name="Watson M."/>
            <person name="Adriaenssens E.M."/>
            <person name="Foster-Nyarko E."/>
            <person name="Jarju S."/>
            <person name="Secka A."/>
            <person name="Antonio M."/>
            <person name="Oren A."/>
            <person name="Chaudhuri R.R."/>
            <person name="La Ragione R."/>
            <person name="Hildebrand F."/>
            <person name="Pallen M.J."/>
        </authorList>
    </citation>
    <scope>NUCLEOTIDE SEQUENCE</scope>
    <source>
        <strain evidence="4">2889</strain>
    </source>
</reference>
<dbReference type="EMBL" id="JADIMZ010000065">
    <property type="protein sequence ID" value="MBO8432528.1"/>
    <property type="molecule type" value="Genomic_DNA"/>
</dbReference>
<protein>
    <submittedName>
        <fullName evidence="4">DUF4159 domain-containing protein</fullName>
    </submittedName>
</protein>
<dbReference type="Pfam" id="PF13709">
    <property type="entry name" value="DUF4159"/>
    <property type="match status" value="1"/>
</dbReference>
<feature type="region of interest" description="Disordered" evidence="1">
    <location>
        <begin position="1"/>
        <end position="33"/>
    </location>
</feature>
<sequence>MALRNPAYGKAGRGSNNPEPEQDSPCPDPCPDAPNRKKQAKAWFSPFLFLCVLLCLCALGSTEESQAQQTRIGLLKYNGGGDWYANPTSLPNLIAFANEQAEMGLDPMPATVEVGSADLFNYPFVHLTGHGNVVFSPAEVQNLRTYLCGGGFLHIDDNYGLDPFIRREMKKVFPETEFVEIPASHPIFKQAFDFSSTGLPKIHEHDNKRPQAFALFHEGRMVCLYTYECDLGDGWESPEVHGDKEETHRKALEMGANILQFVFMQ</sequence>
<evidence type="ECO:0000256" key="2">
    <source>
        <dbReference type="SAM" id="Phobius"/>
    </source>
</evidence>
<organism evidence="4 5">
    <name type="scientific">Candidatus Pullibacteroides excrementavium</name>
    <dbReference type="NCBI Taxonomy" id="2840905"/>
    <lineage>
        <taxon>Bacteria</taxon>
        <taxon>Pseudomonadati</taxon>
        <taxon>Bacteroidota</taxon>
        <taxon>Bacteroidia</taxon>
        <taxon>Bacteroidales</taxon>
        <taxon>Candidatus Pullibacteroides</taxon>
    </lineage>
</organism>
<dbReference type="InterPro" id="IPR025297">
    <property type="entry name" value="DUF4159"/>
</dbReference>
<keyword evidence="2" id="KW-0472">Membrane</keyword>
<keyword evidence="2" id="KW-0812">Transmembrane</keyword>
<feature type="transmembrane region" description="Helical" evidence="2">
    <location>
        <begin position="42"/>
        <end position="61"/>
    </location>
</feature>
<comment type="caution">
    <text evidence="4">The sequence shown here is derived from an EMBL/GenBank/DDBJ whole genome shotgun (WGS) entry which is preliminary data.</text>
</comment>
<name>A0A9D9DS63_9BACT</name>
<evidence type="ECO:0000313" key="4">
    <source>
        <dbReference type="EMBL" id="MBO8432528.1"/>
    </source>
</evidence>
<dbReference type="Gene3D" id="3.40.50.12140">
    <property type="entry name" value="Domain of unknown function DUF4159"/>
    <property type="match status" value="1"/>
</dbReference>
<reference evidence="4" key="1">
    <citation type="submission" date="2020-10" db="EMBL/GenBank/DDBJ databases">
        <authorList>
            <person name="Gilroy R."/>
        </authorList>
    </citation>
    <scope>NUCLEOTIDE SEQUENCE</scope>
    <source>
        <strain evidence="4">2889</strain>
    </source>
</reference>
<evidence type="ECO:0000256" key="1">
    <source>
        <dbReference type="SAM" id="MobiDB-lite"/>
    </source>
</evidence>
<evidence type="ECO:0000313" key="5">
    <source>
        <dbReference type="Proteomes" id="UP000823612"/>
    </source>
</evidence>
<dbReference type="AlphaFoldDB" id="A0A9D9DS63"/>
<proteinExistence type="predicted"/>
<dbReference type="Proteomes" id="UP000823612">
    <property type="component" value="Unassembled WGS sequence"/>
</dbReference>
<feature type="domain" description="DUF4159" evidence="3">
    <location>
        <begin position="72"/>
        <end position="263"/>
    </location>
</feature>
<accession>A0A9D9DS63</accession>
<keyword evidence="2" id="KW-1133">Transmembrane helix</keyword>
<gene>
    <name evidence="4" type="ORF">IAB08_04475</name>
</gene>